<dbReference type="AlphaFoldDB" id="A0A1R4H148"/>
<proteinExistence type="predicted"/>
<dbReference type="RefSeq" id="WP_087142345.1">
    <property type="nucleotide sequence ID" value="NZ_FUKI01000034.1"/>
</dbReference>
<evidence type="ECO:0000313" key="1">
    <source>
        <dbReference type="EMBL" id="SJM89977.1"/>
    </source>
</evidence>
<dbReference type="Proteomes" id="UP000195667">
    <property type="component" value="Unassembled WGS sequence"/>
</dbReference>
<dbReference type="EMBL" id="FUKI01000034">
    <property type="protein sequence ID" value="SJM89977.1"/>
    <property type="molecule type" value="Genomic_DNA"/>
</dbReference>
<organism evidence="1 2">
    <name type="scientific">Crenothrix polyspora</name>
    <dbReference type="NCBI Taxonomy" id="360316"/>
    <lineage>
        <taxon>Bacteria</taxon>
        <taxon>Pseudomonadati</taxon>
        <taxon>Pseudomonadota</taxon>
        <taxon>Gammaproteobacteria</taxon>
        <taxon>Methylococcales</taxon>
        <taxon>Crenotrichaceae</taxon>
        <taxon>Crenothrix</taxon>
    </lineage>
</organism>
<protein>
    <submittedName>
        <fullName evidence="1">Uncharacterized protein</fullName>
    </submittedName>
</protein>
<reference evidence="2" key="1">
    <citation type="submission" date="2017-02" db="EMBL/GenBank/DDBJ databases">
        <authorList>
            <person name="Daims H."/>
        </authorList>
    </citation>
    <scope>NUCLEOTIDE SEQUENCE [LARGE SCALE GENOMIC DNA]</scope>
</reference>
<accession>A0A1R4H148</accession>
<gene>
    <name evidence="1" type="ORF">CRENPOLYSF1_1290006</name>
</gene>
<keyword evidence="2" id="KW-1185">Reference proteome</keyword>
<sequence>MEQEELFNQIPDLDIASRDDLLKILTGAARSPSSRTLEKMKAIELMCKIQGYFAPQQFEQLGEDGKPINVSMPTRIEIVGISTDKRTG</sequence>
<evidence type="ECO:0000313" key="2">
    <source>
        <dbReference type="Proteomes" id="UP000195667"/>
    </source>
</evidence>
<name>A0A1R4H148_9GAMM</name>